<evidence type="ECO:0000256" key="1">
    <source>
        <dbReference type="SAM" id="MobiDB-lite"/>
    </source>
</evidence>
<sequence>MALAPLKEIPEWWELCERYRYDIYAFAVEALGVEPTWQQELLFESIAFDGSRTSVASGHGCFGKGTLIKLANGDFIPVERINLNHKILAADGKTELEVIKTVTGYQEMYRFEYENGKTHTFNKSHILCLISLYDGNGWSKGDKIELLVSQYLNLKPENREQFASYRLIDGEHKPLKITSVAELGEGKYYGFVLDPDPFFLGEDDLVLHNTGKTASAGIVALWHLLFFDESIMMFTAPQIGQLKKQVWKEISINLARLKQGPLAWLADYVGYQSELVYIKGYKEKWYVFAKTAPKHQPTNLAGNHGDNYMVWVDEASGVDDAVLDVAFGALTHEDNRAVMTSQPTRNAGMFYETHHKLSHRAGGVWIALTFNGEESPLVSKQSLEEQRQKYGSRDDAQYKIRVLGEFPDLSDEFLITKRQTEEMYVGASIFDEHQFGYVITVDVGGGVGRDDSVIAVSKVWGEAQWGERARRVEVIDIPLCKNRDDILELFAKINELLLQYPNANLVVDDNGAGKGLGQYLKKQGIFYVPVYWGSQCFSNDNRKEFTNKRSLAYVGFARAVVSGRFKVKTKKHHVKIKDQLIHIPYRFDDFARYKILSKDEMKRMGIKSPDLGDAFAFLFLENVHYTEAYETANVTDDTPEGREQAERKSRFSALRDAAEKDNDQSSGTDP</sequence>
<reference evidence="2 3" key="1">
    <citation type="submission" date="2020-10" db="EMBL/GenBank/DDBJ databases">
        <authorList>
            <person name="Mohd Rani F."/>
        </authorList>
    </citation>
    <scope>NUCLEOTIDE SEQUENCE [LARGE SCALE GENOMIC DNA]</scope>
    <source>
        <strain evidence="2 3">AC1583</strain>
    </source>
</reference>
<accession>A0ABR9NM58</accession>
<dbReference type="Proteomes" id="UP000619170">
    <property type="component" value="Unassembled WGS sequence"/>
</dbReference>
<evidence type="ECO:0000313" key="3">
    <source>
        <dbReference type="Proteomes" id="UP000619170"/>
    </source>
</evidence>
<protein>
    <submittedName>
        <fullName evidence="2">Terminase</fullName>
    </submittedName>
</protein>
<dbReference type="InterPro" id="IPR027417">
    <property type="entry name" value="P-loop_NTPase"/>
</dbReference>
<dbReference type="InterPro" id="IPR036844">
    <property type="entry name" value="Hint_dom_sf"/>
</dbReference>
<dbReference type="Gene3D" id="2.170.16.10">
    <property type="entry name" value="Hedgehog/Intein (Hint) domain"/>
    <property type="match status" value="1"/>
</dbReference>
<keyword evidence="3" id="KW-1185">Reference proteome</keyword>
<feature type="region of interest" description="Disordered" evidence="1">
    <location>
        <begin position="631"/>
        <end position="670"/>
    </location>
</feature>
<feature type="compositionally biased region" description="Basic and acidic residues" evidence="1">
    <location>
        <begin position="639"/>
        <end position="649"/>
    </location>
</feature>
<name>A0ABR9NM58_9GAMM</name>
<evidence type="ECO:0000313" key="2">
    <source>
        <dbReference type="EMBL" id="MBE2165371.1"/>
    </source>
</evidence>
<dbReference type="Gene3D" id="3.30.420.240">
    <property type="match status" value="1"/>
</dbReference>
<reference evidence="3" key="2">
    <citation type="submission" date="2023-07" db="EMBL/GenBank/DDBJ databases">
        <title>Acinetobacter oleivorans assembled AC1583.</title>
        <authorList>
            <person name="Yeo C.C."/>
        </authorList>
    </citation>
    <scope>NUCLEOTIDE SEQUENCE [LARGE SCALE GENOMIC DNA]</scope>
    <source>
        <strain evidence="3">AC1583</strain>
    </source>
</reference>
<dbReference type="EMBL" id="JADAZL010000006">
    <property type="protein sequence ID" value="MBE2165371.1"/>
    <property type="molecule type" value="Genomic_DNA"/>
</dbReference>
<proteinExistence type="predicted"/>
<gene>
    <name evidence="2" type="ORF">IIQ43_12640</name>
</gene>
<comment type="caution">
    <text evidence="2">The sequence shown here is derived from an EMBL/GenBank/DDBJ whole genome shotgun (WGS) entry which is preliminary data.</text>
</comment>
<dbReference type="SUPFAM" id="SSF51294">
    <property type="entry name" value="Hedgehog/intein (Hint) domain"/>
    <property type="match status" value="1"/>
</dbReference>
<dbReference type="RefSeq" id="WP_192834520.1">
    <property type="nucleotide sequence ID" value="NZ_JADAZL010000006.1"/>
</dbReference>
<dbReference type="Gene3D" id="3.40.50.300">
    <property type="entry name" value="P-loop containing nucleotide triphosphate hydrolases"/>
    <property type="match status" value="1"/>
</dbReference>
<organism evidence="2 3">
    <name type="scientific">Acinetobacter oleivorans</name>
    <dbReference type="NCBI Taxonomy" id="1148157"/>
    <lineage>
        <taxon>Bacteria</taxon>
        <taxon>Pseudomonadati</taxon>
        <taxon>Pseudomonadota</taxon>
        <taxon>Gammaproteobacteria</taxon>
        <taxon>Moraxellales</taxon>
        <taxon>Moraxellaceae</taxon>
        <taxon>Acinetobacter</taxon>
    </lineage>
</organism>